<sequence>MKSKCSQLLFLLLAIPTLSFSQTSRPAGINLSGVVDWSTELVFTDAFKQAREWTVHEARDGAPWDSGVSIPLQVTGFPLEIPYSNGTQAPQAVRALLLWDLQGHYPSGKYRLMVTGSGRVRLWGAANGTFQCPVDTLVTVNAANGGVVLEIERSVASNPIKAVKFIYPKYVNTWQNQVFTTEFLDFVKDFQTIRFMDWLRTNNSEVKTWAERTPMNHYTQTKNSGVAWEYIIELCNITNKNAWINIPHQANDQYMQELAKLLKEKLNPNLKIYLEYSNEVWNGIFSQHAYAGSAGLALGYSGEPWVRAWKYTAKRSADLFYQFERVFGQSDRLVKVIPCFGVNDWITNELLTYFNDPLYNPQRVKADAIAIAPYFGGAVADQLVTENVVNSISTAQIVARIKAALPESFAWMNAQKAVADKYGLKLLVYEGGSHVVATGANVNNDALTNKLIAANRDAGLQELYCAYSQYWYNTVKGDLFCFFSSHGLPSKWGSWGMKEYMNQTEAPKYKALKACVFSAITTRIQDIKLSVDVSVYPNPTLDGTFLIQHSLNQPTVRLYDALGRQVDAKMVSTNQGEIRVQVHAKGIVLGVLQDEKVMGRFKVLVR</sequence>
<keyword evidence="3" id="KW-1185">Reference proteome</keyword>
<dbReference type="Proteomes" id="UP000008461">
    <property type="component" value="Chromosome"/>
</dbReference>
<dbReference type="KEGG" id="hhy:Halhy_2665"/>
<dbReference type="NCBIfam" id="TIGR04183">
    <property type="entry name" value="Por_Secre_tail"/>
    <property type="match status" value="1"/>
</dbReference>
<dbReference type="EMBL" id="CP002691">
    <property type="protein sequence ID" value="AEE50534.1"/>
    <property type="molecule type" value="Genomic_DNA"/>
</dbReference>
<reference key="2">
    <citation type="submission" date="2011-04" db="EMBL/GenBank/DDBJ databases">
        <title>Complete sequence of chromosome of Haliscomenobacter hydrossis DSM 1100.</title>
        <authorList>
            <consortium name="US DOE Joint Genome Institute (JGI-PGF)"/>
            <person name="Lucas S."/>
            <person name="Han J."/>
            <person name="Lapidus A."/>
            <person name="Bruce D."/>
            <person name="Goodwin L."/>
            <person name="Pitluck S."/>
            <person name="Peters L."/>
            <person name="Kyrpides N."/>
            <person name="Mavromatis K."/>
            <person name="Ivanova N."/>
            <person name="Ovchinnikova G."/>
            <person name="Pagani I."/>
            <person name="Daligault H."/>
            <person name="Detter J.C."/>
            <person name="Han C."/>
            <person name="Land M."/>
            <person name="Hauser L."/>
            <person name="Markowitz V."/>
            <person name="Cheng J.-F."/>
            <person name="Hugenholtz P."/>
            <person name="Woyke T."/>
            <person name="Wu D."/>
            <person name="Verbarg S."/>
            <person name="Frueling A."/>
            <person name="Brambilla E."/>
            <person name="Klenk H.-P."/>
            <person name="Eisen J.A."/>
        </authorList>
    </citation>
    <scope>NUCLEOTIDE SEQUENCE</scope>
    <source>
        <strain>DSM 1100</strain>
    </source>
</reference>
<dbReference type="OrthoDB" id="9770043at2"/>
<dbReference type="AlphaFoldDB" id="F4L0T0"/>
<organism evidence="2 3">
    <name type="scientific">Haliscomenobacter hydrossis (strain ATCC 27775 / DSM 1100 / LMG 10767 / O)</name>
    <dbReference type="NCBI Taxonomy" id="760192"/>
    <lineage>
        <taxon>Bacteria</taxon>
        <taxon>Pseudomonadati</taxon>
        <taxon>Bacteroidota</taxon>
        <taxon>Saprospiria</taxon>
        <taxon>Saprospirales</taxon>
        <taxon>Haliscomenobacteraceae</taxon>
        <taxon>Haliscomenobacter</taxon>
    </lineage>
</organism>
<dbReference type="STRING" id="760192.Halhy_2665"/>
<dbReference type="eggNOG" id="COG1028">
    <property type="taxonomic scope" value="Bacteria"/>
</dbReference>
<dbReference type="HOGENOM" id="CLU_018941_1_0_10"/>
<dbReference type="InterPro" id="IPR026444">
    <property type="entry name" value="Secre_tail"/>
</dbReference>
<feature type="signal peptide" evidence="1">
    <location>
        <begin position="1"/>
        <end position="21"/>
    </location>
</feature>
<gene>
    <name evidence="2" type="ordered locus">Halhy_2665</name>
</gene>
<proteinExistence type="predicted"/>
<protein>
    <recommendedName>
        <fullName evidence="4">Secretion system C-terminal sorting domain-containing protein</fullName>
    </recommendedName>
</protein>
<name>F4L0T0_HALH1</name>
<accession>F4L0T0</accession>
<evidence type="ECO:0000313" key="2">
    <source>
        <dbReference type="EMBL" id="AEE50534.1"/>
    </source>
</evidence>
<evidence type="ECO:0000256" key="1">
    <source>
        <dbReference type="SAM" id="SignalP"/>
    </source>
</evidence>
<evidence type="ECO:0008006" key="4">
    <source>
        <dbReference type="Google" id="ProtNLM"/>
    </source>
</evidence>
<feature type="chain" id="PRO_5003316318" description="Secretion system C-terminal sorting domain-containing protein" evidence="1">
    <location>
        <begin position="22"/>
        <end position="606"/>
    </location>
</feature>
<reference evidence="2 3" key="1">
    <citation type="journal article" date="2011" name="Stand. Genomic Sci.">
        <title>Complete genome sequence of Haliscomenobacter hydrossis type strain (O).</title>
        <authorList>
            <consortium name="US DOE Joint Genome Institute (JGI-PGF)"/>
            <person name="Daligault H."/>
            <person name="Lapidus A."/>
            <person name="Zeytun A."/>
            <person name="Nolan M."/>
            <person name="Lucas S."/>
            <person name="Del Rio T.G."/>
            <person name="Tice H."/>
            <person name="Cheng J.F."/>
            <person name="Tapia R."/>
            <person name="Han C."/>
            <person name="Goodwin L."/>
            <person name="Pitluck S."/>
            <person name="Liolios K."/>
            <person name="Pagani I."/>
            <person name="Ivanova N."/>
            <person name="Huntemann M."/>
            <person name="Mavromatis K."/>
            <person name="Mikhailova N."/>
            <person name="Pati A."/>
            <person name="Chen A."/>
            <person name="Palaniappan K."/>
            <person name="Land M."/>
            <person name="Hauser L."/>
            <person name="Brambilla E.M."/>
            <person name="Rohde M."/>
            <person name="Verbarg S."/>
            <person name="Goker M."/>
            <person name="Bristow J."/>
            <person name="Eisen J.A."/>
            <person name="Markowitz V."/>
            <person name="Hugenholtz P."/>
            <person name="Kyrpides N.C."/>
            <person name="Klenk H.P."/>
            <person name="Woyke T."/>
        </authorList>
    </citation>
    <scope>NUCLEOTIDE SEQUENCE [LARGE SCALE GENOMIC DNA]</scope>
    <source>
        <strain evidence="3">ATCC 27775 / DSM 1100 / LMG 10767 / O</strain>
    </source>
</reference>
<evidence type="ECO:0000313" key="3">
    <source>
        <dbReference type="Proteomes" id="UP000008461"/>
    </source>
</evidence>
<keyword evidence="1" id="KW-0732">Signal</keyword>
<dbReference type="RefSeq" id="WP_013765082.1">
    <property type="nucleotide sequence ID" value="NC_015510.1"/>
</dbReference>